<evidence type="ECO:0000259" key="12">
    <source>
        <dbReference type="Pfam" id="PF00892"/>
    </source>
</evidence>
<evidence type="ECO:0000256" key="11">
    <source>
        <dbReference type="SAM" id="Phobius"/>
    </source>
</evidence>
<dbReference type="GO" id="GO:0009103">
    <property type="term" value="P:lipopolysaccharide biosynthetic process"/>
    <property type="evidence" value="ECO:0007669"/>
    <property type="project" value="UniProtKB-KW"/>
</dbReference>
<evidence type="ECO:0000256" key="7">
    <source>
        <dbReference type="ARBA" id="ARBA00022985"/>
    </source>
</evidence>
<dbReference type="InterPro" id="IPR000620">
    <property type="entry name" value="EamA_dom"/>
</dbReference>
<proteinExistence type="predicted"/>
<keyword evidence="4" id="KW-0997">Cell inner membrane</keyword>
<keyword evidence="2" id="KW-1003">Cell membrane</keyword>
<keyword evidence="9" id="KW-0443">Lipid metabolism</keyword>
<comment type="subcellular location">
    <subcellularLocation>
        <location evidence="1">Cell membrane</location>
        <topology evidence="1">Multi-pass membrane protein</topology>
    </subcellularLocation>
</comment>
<keyword evidence="8 11" id="KW-1133">Transmembrane helix</keyword>
<dbReference type="Pfam" id="PF00892">
    <property type="entry name" value="EamA"/>
    <property type="match status" value="1"/>
</dbReference>
<dbReference type="SUPFAM" id="SSF103481">
    <property type="entry name" value="Multidrug resistance efflux transporter EmrE"/>
    <property type="match status" value="2"/>
</dbReference>
<keyword evidence="3" id="KW-0444">Lipid biosynthesis</keyword>
<evidence type="ECO:0000256" key="1">
    <source>
        <dbReference type="ARBA" id="ARBA00004651"/>
    </source>
</evidence>
<feature type="transmembrane region" description="Helical" evidence="11">
    <location>
        <begin position="207"/>
        <end position="229"/>
    </location>
</feature>
<sequence>MTTSVFLAVVFAACLHAAWNSLIKGSADKHTAMLGVVLGHVPICIVMILLAPPFNTEALPWMIGGIFLHLGYQQFLITAYRLADLTLVYPIARGRAPLIVTVVSVAVLGLSFTVFEVSGVLLITFGVVFLAFAKRVDGTRDLRGVVLALGTGGFIAAYSLVDGIGARVAGSPLGFWSWAALGNAVMFTCWTALIRPKTFAGLRSDRSAMVMGLGGGTASFLAYGLVIWAFTQAPIALVTALRETSIVFALLIGTIILKERVTRVKIISAGVIIAGAAVLRISIS</sequence>
<protein>
    <submittedName>
        <fullName evidence="13">Phosphonate utilization associated putative membrane protein</fullName>
    </submittedName>
</protein>
<evidence type="ECO:0000313" key="14">
    <source>
        <dbReference type="Proteomes" id="UP000048949"/>
    </source>
</evidence>
<keyword evidence="10 11" id="KW-0472">Membrane</keyword>
<evidence type="ECO:0000256" key="4">
    <source>
        <dbReference type="ARBA" id="ARBA00022519"/>
    </source>
</evidence>
<reference evidence="13 14" key="1">
    <citation type="submission" date="2015-04" db="EMBL/GenBank/DDBJ databases">
        <authorList>
            <person name="Syromyatnikov M.Y."/>
            <person name="Popov V.N."/>
        </authorList>
    </citation>
    <scope>NUCLEOTIDE SEQUENCE [LARGE SCALE GENOMIC DNA]</scope>
    <source>
        <strain evidence="13 14">CECT 5292</strain>
    </source>
</reference>
<dbReference type="AlphaFoldDB" id="A0A0U1NMK9"/>
<evidence type="ECO:0000256" key="9">
    <source>
        <dbReference type="ARBA" id="ARBA00023098"/>
    </source>
</evidence>
<evidence type="ECO:0000256" key="10">
    <source>
        <dbReference type="ARBA" id="ARBA00023136"/>
    </source>
</evidence>
<feature type="transmembrane region" description="Helical" evidence="11">
    <location>
        <begin position="144"/>
        <end position="161"/>
    </location>
</feature>
<dbReference type="EMBL" id="CVQV01000009">
    <property type="protein sequence ID" value="CRK75733.1"/>
    <property type="molecule type" value="Genomic_DNA"/>
</dbReference>
<keyword evidence="7" id="KW-0448">Lipopolysaccharide biosynthesis</keyword>
<evidence type="ECO:0000256" key="2">
    <source>
        <dbReference type="ARBA" id="ARBA00022475"/>
    </source>
</evidence>
<dbReference type="RefSeq" id="WP_048599158.1">
    <property type="nucleotide sequence ID" value="NZ_CVPC01000009.1"/>
</dbReference>
<dbReference type="InterPro" id="IPR037185">
    <property type="entry name" value="EmrE-like"/>
</dbReference>
<keyword evidence="6 11" id="KW-0812">Transmembrane</keyword>
<organism evidence="13 14">
    <name type="scientific">Nereida ignava</name>
    <dbReference type="NCBI Taxonomy" id="282199"/>
    <lineage>
        <taxon>Bacteria</taxon>
        <taxon>Pseudomonadati</taxon>
        <taxon>Pseudomonadota</taxon>
        <taxon>Alphaproteobacteria</taxon>
        <taxon>Rhodobacterales</taxon>
        <taxon>Roseobacteraceae</taxon>
        <taxon>Nereida</taxon>
    </lineage>
</organism>
<dbReference type="Proteomes" id="UP000048949">
    <property type="component" value="Unassembled WGS sequence"/>
</dbReference>
<feature type="transmembrane region" description="Helical" evidence="11">
    <location>
        <begin position="99"/>
        <end position="132"/>
    </location>
</feature>
<evidence type="ECO:0000256" key="5">
    <source>
        <dbReference type="ARBA" id="ARBA00022556"/>
    </source>
</evidence>
<feature type="transmembrane region" description="Helical" evidence="11">
    <location>
        <begin position="30"/>
        <end position="51"/>
    </location>
</feature>
<feature type="domain" description="EamA" evidence="12">
    <location>
        <begin position="143"/>
        <end position="279"/>
    </location>
</feature>
<feature type="transmembrane region" description="Helical" evidence="11">
    <location>
        <begin position="264"/>
        <end position="283"/>
    </location>
</feature>
<evidence type="ECO:0000256" key="6">
    <source>
        <dbReference type="ARBA" id="ARBA00022692"/>
    </source>
</evidence>
<evidence type="ECO:0000256" key="8">
    <source>
        <dbReference type="ARBA" id="ARBA00022989"/>
    </source>
</evidence>
<evidence type="ECO:0000256" key="3">
    <source>
        <dbReference type="ARBA" id="ARBA00022516"/>
    </source>
</evidence>
<gene>
    <name evidence="13" type="ORF">NIG5292_01787</name>
</gene>
<dbReference type="GO" id="GO:0005886">
    <property type="term" value="C:plasma membrane"/>
    <property type="evidence" value="ECO:0007669"/>
    <property type="project" value="UniProtKB-SubCell"/>
</dbReference>
<keyword evidence="14" id="KW-1185">Reference proteome</keyword>
<accession>A0A0U1NMK9</accession>
<feature type="transmembrane region" description="Helical" evidence="11">
    <location>
        <begin position="235"/>
        <end position="257"/>
    </location>
</feature>
<dbReference type="STRING" id="282199.GCA_001049735_01786"/>
<name>A0A0U1NMK9_9RHOB</name>
<dbReference type="GO" id="GO:0009245">
    <property type="term" value="P:lipid A biosynthetic process"/>
    <property type="evidence" value="ECO:0007669"/>
    <property type="project" value="UniProtKB-KW"/>
</dbReference>
<feature type="transmembrane region" description="Helical" evidence="11">
    <location>
        <begin position="173"/>
        <end position="195"/>
    </location>
</feature>
<dbReference type="PANTHER" id="PTHR30561:SF9">
    <property type="entry name" value="4-AMINO-4-DEOXY-L-ARABINOSE-PHOSPHOUNDECAPRENOL FLIPPASE SUBUNIT ARNF-RELATED"/>
    <property type="match status" value="1"/>
</dbReference>
<dbReference type="OrthoDB" id="9783707at2"/>
<feature type="transmembrane region" description="Helical" evidence="11">
    <location>
        <begin position="58"/>
        <end position="79"/>
    </location>
</feature>
<evidence type="ECO:0000313" key="13">
    <source>
        <dbReference type="EMBL" id="CRK75733.1"/>
    </source>
</evidence>
<dbReference type="PANTHER" id="PTHR30561">
    <property type="entry name" value="SMR FAMILY PROTON-DEPENDENT DRUG EFFLUX TRANSPORTER SUGE"/>
    <property type="match status" value="1"/>
</dbReference>
<keyword evidence="5" id="KW-0441">Lipid A biosynthesis</keyword>
<dbReference type="Gene3D" id="1.10.3730.20">
    <property type="match status" value="2"/>
</dbReference>
<dbReference type="InterPro" id="IPR000390">
    <property type="entry name" value="Small_drug/metabolite_transptr"/>
</dbReference>
<dbReference type="GO" id="GO:0022857">
    <property type="term" value="F:transmembrane transporter activity"/>
    <property type="evidence" value="ECO:0007669"/>
    <property type="project" value="InterPro"/>
</dbReference>